<feature type="transmembrane region" description="Helical" evidence="1">
    <location>
        <begin position="239"/>
        <end position="266"/>
    </location>
</feature>
<dbReference type="AlphaFoldDB" id="I3EBY0"/>
<dbReference type="OrthoDB" id="2987886at2"/>
<dbReference type="PANTHER" id="PTHR41324">
    <property type="entry name" value="MEMBRANE PROTEIN-RELATED"/>
    <property type="match status" value="1"/>
</dbReference>
<proteinExistence type="predicted"/>
<keyword evidence="1" id="KW-0812">Transmembrane</keyword>
<evidence type="ECO:0000256" key="1">
    <source>
        <dbReference type="SAM" id="Phobius"/>
    </source>
</evidence>
<dbReference type="EMBL" id="CP007739">
    <property type="protein sequence ID" value="AIE61680.1"/>
    <property type="molecule type" value="Genomic_DNA"/>
</dbReference>
<feature type="transmembrane region" description="Helical" evidence="1">
    <location>
        <begin position="12"/>
        <end position="39"/>
    </location>
</feature>
<feature type="transmembrane region" description="Helical" evidence="1">
    <location>
        <begin position="278"/>
        <end position="300"/>
    </location>
</feature>
<dbReference type="PANTHER" id="PTHR41324:SF1">
    <property type="entry name" value="DUF2232 DOMAIN-CONTAINING PROTEIN"/>
    <property type="match status" value="1"/>
</dbReference>
<evidence type="ECO:0000313" key="3">
    <source>
        <dbReference type="Proteomes" id="UP000027602"/>
    </source>
</evidence>
<keyword evidence="1" id="KW-1133">Transmembrane helix</keyword>
<accession>I3EBY0</accession>
<protein>
    <submittedName>
        <fullName evidence="2">Putative membrane protein</fullName>
    </submittedName>
</protein>
<dbReference type="eggNOG" id="COG4241">
    <property type="taxonomic scope" value="Bacteria"/>
</dbReference>
<gene>
    <name evidence="2" type="ORF">BMMGA3_16655</name>
</gene>
<sequence length="314" mass="35124">MKKNSQRITEGAVLLAAFTVLLLITMYIPILGMIVNLFLPLPFIMFFAKNDAKTSFVFLIASIAISLVAGSIFSVPLTLAYGLTGAVMGYLIRKQKNRGMVFIAGSLVFLLNLIIQYVVAVAFFQYNFIDEIMKMLRESVDMSLKMLESIGQDPGQKAAEQLLSSVDMIETLMPSLFVVVSFMIVFLIQLVSLPILKKFGVMVGKWKAFKDLTLPKSLLWYYLAVLLVSMVINPGEGSYLFSALLNLSFILQLCMIVQGFSFVFYFSYIKGYSAAIPVTVTILSLLLPIFLYVVRILGIIDLGFDLRQRLKKQS</sequence>
<dbReference type="HOGENOM" id="CLU_068641_3_0_9"/>
<feature type="transmembrane region" description="Helical" evidence="1">
    <location>
        <begin position="172"/>
        <end position="196"/>
    </location>
</feature>
<dbReference type="Proteomes" id="UP000027602">
    <property type="component" value="Chromosome"/>
</dbReference>
<keyword evidence="1" id="KW-0472">Membrane</keyword>
<dbReference type="KEGG" id="bmet:BMMGA3_16655"/>
<organism evidence="2 3">
    <name type="scientific">Bacillus methanolicus (strain MGA3 / ATCC 53907)</name>
    <dbReference type="NCBI Taxonomy" id="796606"/>
    <lineage>
        <taxon>Bacteria</taxon>
        <taxon>Bacillati</taxon>
        <taxon>Bacillota</taxon>
        <taxon>Bacilli</taxon>
        <taxon>Bacillales</taxon>
        <taxon>Bacillaceae</taxon>
        <taxon>Bacillus</taxon>
    </lineage>
</organism>
<feature type="transmembrane region" description="Helical" evidence="1">
    <location>
        <begin position="217"/>
        <end position="233"/>
    </location>
</feature>
<evidence type="ECO:0000313" key="2">
    <source>
        <dbReference type="EMBL" id="AIE61680.1"/>
    </source>
</evidence>
<dbReference type="RefSeq" id="WP_003347048.1">
    <property type="nucleotide sequence ID" value="NZ_ADWW01000001.1"/>
</dbReference>
<dbReference type="STRING" id="796606.BMMGA3_16655"/>
<dbReference type="InterPro" id="IPR018710">
    <property type="entry name" value="DUF2232"/>
</dbReference>
<keyword evidence="3" id="KW-1185">Reference proteome</keyword>
<dbReference type="Pfam" id="PF09991">
    <property type="entry name" value="DUF2232"/>
    <property type="match status" value="1"/>
</dbReference>
<reference evidence="2 3" key="1">
    <citation type="journal article" date="2015" name="BMC Genomics">
        <title>Transcriptome analysis of thermophilic methylotrophic Bacillus methanolicus MGA3 using RNA-sequencing provides detailed insights into its previously uncharted transcriptional landscape.</title>
        <authorList>
            <person name="Irla M."/>
            <person name="Neshat A."/>
            <person name="Brautaset T."/>
            <person name="Ruckert C."/>
            <person name="Kalinowski J."/>
            <person name="Wendisch V.F."/>
        </authorList>
    </citation>
    <scope>NUCLEOTIDE SEQUENCE [LARGE SCALE GENOMIC DNA]</scope>
    <source>
        <strain evidence="3">MGA3 / ATCC 53907</strain>
    </source>
</reference>
<name>I3EBY0_BACMM</name>
<feature type="transmembrane region" description="Helical" evidence="1">
    <location>
        <begin position="99"/>
        <end position="126"/>
    </location>
</feature>
<feature type="transmembrane region" description="Helical" evidence="1">
    <location>
        <begin position="59"/>
        <end position="92"/>
    </location>
</feature>